<dbReference type="RefSeq" id="WP_164450427.1">
    <property type="nucleotide sequence ID" value="NZ_JAAIJQ010000001.1"/>
</dbReference>
<protein>
    <submittedName>
        <fullName evidence="1">DUF429 domain-containing protein</fullName>
    </submittedName>
</protein>
<dbReference type="Proteomes" id="UP000483379">
    <property type="component" value="Unassembled WGS sequence"/>
</dbReference>
<sequence>MRVYGIDFTSRPRCTKPITCLACRLEGDQLCAGTLSTWSSFAPFEAFLQQPGPWIAGVDFPFGQSRTFVSNIGWPTTWSGYVRQAESLGRAGFRQALDAYRQPRLPGDKEHRRATDRAAGAISPQKLYGTPVGLMFFEGAPRLLRAGVRIPGVQSGDPDRVCVEAYPGLLARQLIGRRSYKQDIRAQQTPERDRTRRALLQAILKGATQPAYGLRVQAPLTLADDPMGDALDALLCAIQAAWAWTQRAADYGQPTSLDPLEGWIADPHARVADFV</sequence>
<evidence type="ECO:0000313" key="1">
    <source>
        <dbReference type="EMBL" id="NEV60385.1"/>
    </source>
</evidence>
<evidence type="ECO:0000313" key="2">
    <source>
        <dbReference type="Proteomes" id="UP000483379"/>
    </source>
</evidence>
<dbReference type="Pfam" id="PF04250">
    <property type="entry name" value="DUF429"/>
    <property type="match status" value="1"/>
</dbReference>
<dbReference type="EMBL" id="JAAIJQ010000001">
    <property type="protein sequence ID" value="NEV60385.1"/>
    <property type="molecule type" value="Genomic_DNA"/>
</dbReference>
<dbReference type="AlphaFoldDB" id="A0A6M0JW31"/>
<dbReference type="InterPro" id="IPR007362">
    <property type="entry name" value="DUF429"/>
</dbReference>
<keyword evidence="2" id="KW-1185">Reference proteome</keyword>
<accession>A0A6M0JW31</accession>
<comment type="caution">
    <text evidence="1">The sequence shown here is derived from an EMBL/GenBank/DDBJ whole genome shotgun (WGS) entry which is preliminary data.</text>
</comment>
<organism evidence="1 2">
    <name type="scientific">Thiorhodococcus minor</name>
    <dbReference type="NCBI Taxonomy" id="57489"/>
    <lineage>
        <taxon>Bacteria</taxon>
        <taxon>Pseudomonadati</taxon>
        <taxon>Pseudomonadota</taxon>
        <taxon>Gammaproteobacteria</taxon>
        <taxon>Chromatiales</taxon>
        <taxon>Chromatiaceae</taxon>
        <taxon>Thiorhodococcus</taxon>
    </lineage>
</organism>
<proteinExistence type="predicted"/>
<gene>
    <name evidence="1" type="ORF">G3446_00490</name>
</gene>
<reference evidence="1 2" key="1">
    <citation type="submission" date="2020-02" db="EMBL/GenBank/DDBJ databases">
        <title>Genome sequences of Thiorhodococcus mannitoliphagus and Thiorhodococcus minor, purple sulfur photosynthetic bacteria in the gammaproteobacterial family, Chromatiaceae.</title>
        <authorList>
            <person name="Aviles F.A."/>
            <person name="Meyer T.E."/>
            <person name="Kyndt J.A."/>
        </authorList>
    </citation>
    <scope>NUCLEOTIDE SEQUENCE [LARGE SCALE GENOMIC DNA]</scope>
    <source>
        <strain evidence="1 2">DSM 11518</strain>
    </source>
</reference>
<name>A0A6M0JW31_9GAMM</name>